<feature type="region of interest" description="Disordered" evidence="1">
    <location>
        <begin position="102"/>
        <end position="124"/>
    </location>
</feature>
<evidence type="ECO:0000313" key="2">
    <source>
        <dbReference type="EMBL" id="EJK47997.1"/>
    </source>
</evidence>
<evidence type="ECO:0000256" key="1">
    <source>
        <dbReference type="SAM" id="MobiDB-lite"/>
    </source>
</evidence>
<organism evidence="2 3">
    <name type="scientific">Thalassiosira oceanica</name>
    <name type="common">Marine diatom</name>
    <dbReference type="NCBI Taxonomy" id="159749"/>
    <lineage>
        <taxon>Eukaryota</taxon>
        <taxon>Sar</taxon>
        <taxon>Stramenopiles</taxon>
        <taxon>Ochrophyta</taxon>
        <taxon>Bacillariophyta</taxon>
        <taxon>Coscinodiscophyceae</taxon>
        <taxon>Thalassiosirophycidae</taxon>
        <taxon>Thalassiosirales</taxon>
        <taxon>Thalassiosiraceae</taxon>
        <taxon>Thalassiosira</taxon>
    </lineage>
</organism>
<sequence length="124" mass="13149">MPIVHNANLAKKFSHSQIELGMNDQDDLHLVPPLPPLPPSRKRTAPSSSLGPAGKFRTFRLAPRPEPFEHMASAVESPTTIIAHANECLGFKDLTLQGFAAGSTESISSPQGASNEATRPSGPA</sequence>
<accession>K0RMN2</accession>
<dbReference type="AlphaFoldDB" id="K0RMN2"/>
<protein>
    <submittedName>
        <fullName evidence="2">Uncharacterized protein</fullName>
    </submittedName>
</protein>
<feature type="compositionally biased region" description="Polar residues" evidence="1">
    <location>
        <begin position="103"/>
        <end position="118"/>
    </location>
</feature>
<feature type="non-terminal residue" evidence="2">
    <location>
        <position position="124"/>
    </location>
</feature>
<name>K0RMN2_THAOC</name>
<dbReference type="Proteomes" id="UP000266841">
    <property type="component" value="Unassembled WGS sequence"/>
</dbReference>
<proteinExistence type="predicted"/>
<evidence type="ECO:0000313" key="3">
    <source>
        <dbReference type="Proteomes" id="UP000266841"/>
    </source>
</evidence>
<dbReference type="EMBL" id="AGNL01046392">
    <property type="protein sequence ID" value="EJK47997.1"/>
    <property type="molecule type" value="Genomic_DNA"/>
</dbReference>
<reference evidence="2 3" key="1">
    <citation type="journal article" date="2012" name="Genome Biol.">
        <title>Genome and low-iron response of an oceanic diatom adapted to chronic iron limitation.</title>
        <authorList>
            <person name="Lommer M."/>
            <person name="Specht M."/>
            <person name="Roy A.S."/>
            <person name="Kraemer L."/>
            <person name="Andreson R."/>
            <person name="Gutowska M.A."/>
            <person name="Wolf J."/>
            <person name="Bergner S.V."/>
            <person name="Schilhabel M.B."/>
            <person name="Klostermeier U.C."/>
            <person name="Beiko R.G."/>
            <person name="Rosenstiel P."/>
            <person name="Hippler M."/>
            <person name="Laroche J."/>
        </authorList>
    </citation>
    <scope>NUCLEOTIDE SEQUENCE [LARGE SCALE GENOMIC DNA]</scope>
    <source>
        <strain evidence="2 3">CCMP1005</strain>
    </source>
</reference>
<feature type="region of interest" description="Disordered" evidence="1">
    <location>
        <begin position="20"/>
        <end position="56"/>
    </location>
</feature>
<comment type="caution">
    <text evidence="2">The sequence shown here is derived from an EMBL/GenBank/DDBJ whole genome shotgun (WGS) entry which is preliminary data.</text>
</comment>
<gene>
    <name evidence="2" type="ORF">THAOC_33243</name>
</gene>
<keyword evidence="3" id="KW-1185">Reference proteome</keyword>